<comment type="caution">
    <text evidence="1">The sequence shown here is derived from an EMBL/GenBank/DDBJ whole genome shotgun (WGS) entry which is preliminary data.</text>
</comment>
<gene>
    <name evidence="1" type="ORF">BDP27DRAFT_1427715</name>
</gene>
<dbReference type="OrthoDB" id="2241241at2759"/>
<dbReference type="Proteomes" id="UP000772434">
    <property type="component" value="Unassembled WGS sequence"/>
</dbReference>
<reference evidence="1" key="1">
    <citation type="submission" date="2020-11" db="EMBL/GenBank/DDBJ databases">
        <authorList>
            <consortium name="DOE Joint Genome Institute"/>
            <person name="Ahrendt S."/>
            <person name="Riley R."/>
            <person name="Andreopoulos W."/>
            <person name="Labutti K."/>
            <person name="Pangilinan J."/>
            <person name="Ruiz-Duenas F.J."/>
            <person name="Barrasa J.M."/>
            <person name="Sanchez-Garcia M."/>
            <person name="Camarero S."/>
            <person name="Miyauchi S."/>
            <person name="Serrano A."/>
            <person name="Linde D."/>
            <person name="Babiker R."/>
            <person name="Drula E."/>
            <person name="Ayuso-Fernandez I."/>
            <person name="Pacheco R."/>
            <person name="Padilla G."/>
            <person name="Ferreira P."/>
            <person name="Barriuso J."/>
            <person name="Kellner H."/>
            <person name="Castanera R."/>
            <person name="Alfaro M."/>
            <person name="Ramirez L."/>
            <person name="Pisabarro A.G."/>
            <person name="Kuo A."/>
            <person name="Tritt A."/>
            <person name="Lipzen A."/>
            <person name="He G."/>
            <person name="Yan M."/>
            <person name="Ng V."/>
            <person name="Cullen D."/>
            <person name="Martin F."/>
            <person name="Rosso M.-N."/>
            <person name="Henrissat B."/>
            <person name="Hibbett D."/>
            <person name="Martinez A.T."/>
            <person name="Grigoriev I.V."/>
        </authorList>
    </citation>
    <scope>NUCLEOTIDE SEQUENCE</scope>
    <source>
        <strain evidence="1">AH 40177</strain>
    </source>
</reference>
<dbReference type="EMBL" id="JADNRY010000166">
    <property type="protein sequence ID" value="KAF9062658.1"/>
    <property type="molecule type" value="Genomic_DNA"/>
</dbReference>
<dbReference type="AlphaFoldDB" id="A0A9P5U2H8"/>
<evidence type="ECO:0000313" key="2">
    <source>
        <dbReference type="Proteomes" id="UP000772434"/>
    </source>
</evidence>
<name>A0A9P5U2H8_9AGAR</name>
<organism evidence="1 2">
    <name type="scientific">Rhodocollybia butyracea</name>
    <dbReference type="NCBI Taxonomy" id="206335"/>
    <lineage>
        <taxon>Eukaryota</taxon>
        <taxon>Fungi</taxon>
        <taxon>Dikarya</taxon>
        <taxon>Basidiomycota</taxon>
        <taxon>Agaricomycotina</taxon>
        <taxon>Agaricomycetes</taxon>
        <taxon>Agaricomycetidae</taxon>
        <taxon>Agaricales</taxon>
        <taxon>Marasmiineae</taxon>
        <taxon>Omphalotaceae</taxon>
        <taxon>Rhodocollybia</taxon>
    </lineage>
</organism>
<evidence type="ECO:0000313" key="1">
    <source>
        <dbReference type="EMBL" id="KAF9062658.1"/>
    </source>
</evidence>
<protein>
    <submittedName>
        <fullName evidence="1">Uncharacterized protein</fullName>
    </submittedName>
</protein>
<proteinExistence type="predicted"/>
<accession>A0A9P5U2H8</accession>
<sequence length="212" mass="23533">MKPVAAKIAAFTFLVFFYCLGYIPLAARTNISAYAAGEIIYYVDNHRRRNIPPVAFPPLLHVRRSLVNWAVASNISADVLARWGSLDGDGAMGLEYRSGECPPTARTTIPPFRSSLPEVIFHTKTLLIKRQAECNQQVLWWVPPSHAEPSIPPTIHNNVPECQLEENSRGLVSKLHFSPVGDSMFPNRQLEAAPGGTQNGDGVFRIWVSRVL</sequence>
<keyword evidence="2" id="KW-1185">Reference proteome</keyword>